<proteinExistence type="predicted"/>
<dbReference type="Proteomes" id="UP000215145">
    <property type="component" value="Unassembled WGS sequence"/>
</dbReference>
<dbReference type="AlphaFoldDB" id="A0A229NWC3"/>
<organism evidence="2 3">
    <name type="scientific">Paenibacillus herberti</name>
    <dbReference type="NCBI Taxonomy" id="1619309"/>
    <lineage>
        <taxon>Bacteria</taxon>
        <taxon>Bacillati</taxon>
        <taxon>Bacillota</taxon>
        <taxon>Bacilli</taxon>
        <taxon>Bacillales</taxon>
        <taxon>Paenibacillaceae</taxon>
        <taxon>Paenibacillus</taxon>
    </lineage>
</organism>
<accession>A0A229NWC3</accession>
<feature type="compositionally biased region" description="Basic residues" evidence="1">
    <location>
        <begin position="41"/>
        <end position="52"/>
    </location>
</feature>
<keyword evidence="3" id="KW-1185">Reference proteome</keyword>
<feature type="region of interest" description="Disordered" evidence="1">
    <location>
        <begin position="1"/>
        <end position="52"/>
    </location>
</feature>
<gene>
    <name evidence="2" type="ORF">CGZ75_14835</name>
</gene>
<evidence type="ECO:0000256" key="1">
    <source>
        <dbReference type="SAM" id="MobiDB-lite"/>
    </source>
</evidence>
<reference evidence="2 3" key="1">
    <citation type="submission" date="2017-07" db="EMBL/GenBank/DDBJ databases">
        <title>Paenibacillus herberti R33 genome sequencing and assembly.</title>
        <authorList>
            <person name="Su W."/>
        </authorList>
    </citation>
    <scope>NUCLEOTIDE SEQUENCE [LARGE SCALE GENOMIC DNA]</scope>
    <source>
        <strain evidence="2 3">R33</strain>
    </source>
</reference>
<evidence type="ECO:0000313" key="3">
    <source>
        <dbReference type="Proteomes" id="UP000215145"/>
    </source>
</evidence>
<feature type="compositionally biased region" description="Basic residues" evidence="1">
    <location>
        <begin position="13"/>
        <end position="32"/>
    </location>
</feature>
<evidence type="ECO:0000313" key="2">
    <source>
        <dbReference type="EMBL" id="OXM14236.1"/>
    </source>
</evidence>
<name>A0A229NWC3_9BACL</name>
<comment type="caution">
    <text evidence="2">The sequence shown here is derived from an EMBL/GenBank/DDBJ whole genome shotgun (WGS) entry which is preliminary data.</text>
</comment>
<sequence>MDDLLAETSRFKTPSRRGKLALQKNMKKKPSKSSKPSKLLKPIKSRKPGKPPCRSCKRCKPCRPCPPLLGTTMGINVLNQTKSISFTLTSVDGPAGNPPIGSILAPGGLFNFEVRSTAFKTNRVLVVYTGVVNGNAFPLSFELVNIGGITLNVESIKTTGPVTIDFNTTVEELFITDK</sequence>
<dbReference type="EMBL" id="NMUQ01000002">
    <property type="protein sequence ID" value="OXM14236.1"/>
    <property type="molecule type" value="Genomic_DNA"/>
</dbReference>
<protein>
    <submittedName>
        <fullName evidence="2">Uncharacterized protein</fullName>
    </submittedName>
</protein>